<feature type="transmembrane region" description="Helical" evidence="10">
    <location>
        <begin position="432"/>
        <end position="451"/>
    </location>
</feature>
<evidence type="ECO:0000256" key="8">
    <source>
        <dbReference type="ARBA" id="ARBA00060041"/>
    </source>
</evidence>
<keyword evidence="3 10" id="KW-0812">Transmembrane</keyword>
<dbReference type="PANTHER" id="PTHR47019:SF1">
    <property type="entry name" value="LIPID II FLIPPASE MURJ"/>
    <property type="match status" value="1"/>
</dbReference>
<dbReference type="InterPro" id="IPR004268">
    <property type="entry name" value="MurJ"/>
</dbReference>
<comment type="function">
    <text evidence="8 10 11">Involved in peptidoglycan biosynthesis. Transports lipid-linked peptidoglycan precursors from the inner to the outer leaflet of the cytoplasmic membrane.</text>
</comment>
<dbReference type="GO" id="GO:0009252">
    <property type="term" value="P:peptidoglycan biosynthetic process"/>
    <property type="evidence" value="ECO:0007669"/>
    <property type="project" value="UniProtKB-UniRule"/>
</dbReference>
<feature type="transmembrane region" description="Helical" evidence="10">
    <location>
        <begin position="82"/>
        <end position="105"/>
    </location>
</feature>
<comment type="similarity">
    <text evidence="9 10 11">Belongs to the MurJ/MviN family.</text>
</comment>
<name>A0A1C2FZE4_9GAMM</name>
<comment type="pathway">
    <text evidence="10">Cell wall biogenesis; peptidoglycan biosynthesis.</text>
</comment>
<dbReference type="GO" id="GO:0071555">
    <property type="term" value="P:cell wall organization"/>
    <property type="evidence" value="ECO:0007669"/>
    <property type="project" value="UniProtKB-UniRule"/>
</dbReference>
<dbReference type="GO" id="GO:0005886">
    <property type="term" value="C:plasma membrane"/>
    <property type="evidence" value="ECO:0007669"/>
    <property type="project" value="UniProtKB-SubCell"/>
</dbReference>
<sequence>MTFVSRITGFVRDILLARLLGTTALADAFFVAFRIPSFLRRVFGEGAFSQAFVPVFAAELHKEGASADDEARAFIDHMAGTFMLVLLVVTAVGVLAAPVIIWVLAPGFLANPAKYHLAVRLLRITFPYLFFISLVAMAAGILNTRGRFAAAAFTPVLLNLSLIVAAGVIAPHSRAPVVTVAWGVFMGGILQLLFQIPFLRRIGFLPRPHFSFRHPGVRRVFRLMVPGIFGSSIAQINLVVDTMLASFLVTGSISWLYFANRLLEFPLGIFGVALGTVILPHLSAKHVKASSEEFGHALDWALRWVVIIAIPAAAALMVLSMPIIVTLYRYGAFTAFDAAMTGRALVAFAVGLPAFLLIKVLAPGYYARQDTRTPVKIGTIALIANMGFNIVLIWPLAHAGLALATSLSGILNAYLLYRGLRREQIYQPGPGWRRLWIQVGGASLAMVLLLWPAHHVSRAFFTASGMHRAAVLGAWIAAGLTVYGTVMWLLGVRPQALRLQSIGANEDV</sequence>
<keyword evidence="2 10" id="KW-1003">Cell membrane</keyword>
<feature type="transmembrane region" description="Helical" evidence="10">
    <location>
        <begin position="220"/>
        <end position="238"/>
    </location>
</feature>
<feature type="transmembrane region" description="Helical" evidence="10">
    <location>
        <begin position="300"/>
        <end position="324"/>
    </location>
</feature>
<feature type="transmembrane region" description="Helical" evidence="10">
    <location>
        <begin position="344"/>
        <end position="362"/>
    </location>
</feature>
<feature type="transmembrane region" description="Helical" evidence="10">
    <location>
        <begin position="149"/>
        <end position="170"/>
    </location>
</feature>
<evidence type="ECO:0000256" key="7">
    <source>
        <dbReference type="ARBA" id="ARBA00023136"/>
    </source>
</evidence>
<proteinExistence type="inferred from homology"/>
<feature type="transmembrane region" description="Helical" evidence="10">
    <location>
        <begin position="15"/>
        <end position="33"/>
    </location>
</feature>
<dbReference type="OrthoDB" id="9816572at2"/>
<dbReference type="UniPathway" id="UPA00219"/>
<evidence type="ECO:0000256" key="9">
    <source>
        <dbReference type="ARBA" id="ARBA00061532"/>
    </source>
</evidence>
<comment type="caution">
    <text evidence="12">The sequence shown here is derived from an EMBL/GenBank/DDBJ whole genome shotgun (WGS) entry which is preliminary data.</text>
</comment>
<feature type="transmembrane region" description="Helical" evidence="10">
    <location>
        <begin position="125"/>
        <end position="142"/>
    </location>
</feature>
<feature type="transmembrane region" description="Helical" evidence="10">
    <location>
        <begin position="374"/>
        <end position="394"/>
    </location>
</feature>
<dbReference type="HAMAP" id="MF_02078">
    <property type="entry name" value="MurJ_MviN"/>
    <property type="match status" value="1"/>
</dbReference>
<evidence type="ECO:0000256" key="10">
    <source>
        <dbReference type="HAMAP-Rule" id="MF_02078"/>
    </source>
</evidence>
<dbReference type="STRING" id="163359.A9R16_01670"/>
<evidence type="ECO:0000256" key="6">
    <source>
        <dbReference type="ARBA" id="ARBA00022989"/>
    </source>
</evidence>
<keyword evidence="10 11" id="KW-0961">Cell wall biogenesis/degradation</keyword>
<feature type="transmembrane region" description="Helical" evidence="10">
    <location>
        <begin position="258"/>
        <end position="279"/>
    </location>
</feature>
<feature type="transmembrane region" description="Helical" evidence="10">
    <location>
        <begin position="471"/>
        <end position="490"/>
    </location>
</feature>
<keyword evidence="5 10" id="KW-0573">Peptidoglycan synthesis</keyword>
<dbReference type="PRINTS" id="PR01806">
    <property type="entry name" value="VIRFACTRMVIN"/>
</dbReference>
<reference evidence="12 13" key="1">
    <citation type="submission" date="2018-02" db="EMBL/GenBank/DDBJ databases">
        <title>Insights into the biology of acidophilic members of the Acidiferrobacteraceae family derived from comparative genomic analyses.</title>
        <authorList>
            <person name="Issotta F."/>
            <person name="Thyssen C."/>
            <person name="Mena C."/>
            <person name="Moya A."/>
            <person name="Bellenberg S."/>
            <person name="Sproer C."/>
            <person name="Covarrubias P.C."/>
            <person name="Sand W."/>
            <person name="Quatrini R."/>
            <person name="Vera M."/>
        </authorList>
    </citation>
    <scope>NUCLEOTIDE SEQUENCE [LARGE SCALE GENOMIC DNA]</scope>
    <source>
        <strain evidence="13">m-1</strain>
    </source>
</reference>
<organism evidence="12 13">
    <name type="scientific">Acidiferrobacter thiooxydans</name>
    <dbReference type="NCBI Taxonomy" id="163359"/>
    <lineage>
        <taxon>Bacteria</taxon>
        <taxon>Pseudomonadati</taxon>
        <taxon>Pseudomonadota</taxon>
        <taxon>Gammaproteobacteria</taxon>
        <taxon>Acidiferrobacterales</taxon>
        <taxon>Acidiferrobacteraceae</taxon>
        <taxon>Acidiferrobacter</taxon>
    </lineage>
</organism>
<feature type="transmembrane region" description="Helical" evidence="10">
    <location>
        <begin position="400"/>
        <end position="420"/>
    </location>
</feature>
<dbReference type="InterPro" id="IPR051050">
    <property type="entry name" value="Lipid_II_flippase_MurJ/MviN"/>
</dbReference>
<dbReference type="AlphaFoldDB" id="A0A1C2FZE4"/>
<dbReference type="EMBL" id="PSYR01000002">
    <property type="protein sequence ID" value="RCN57189.1"/>
    <property type="molecule type" value="Genomic_DNA"/>
</dbReference>
<protein>
    <recommendedName>
        <fullName evidence="10">Probable lipid II flippase MurJ</fullName>
    </recommendedName>
</protein>
<dbReference type="PIRSF" id="PIRSF002869">
    <property type="entry name" value="MviN"/>
    <property type="match status" value="1"/>
</dbReference>
<evidence type="ECO:0000313" key="12">
    <source>
        <dbReference type="EMBL" id="RCN57189.1"/>
    </source>
</evidence>
<dbReference type="Proteomes" id="UP000253250">
    <property type="component" value="Unassembled WGS sequence"/>
</dbReference>
<dbReference type="GO" id="GO:0034204">
    <property type="term" value="P:lipid translocation"/>
    <property type="evidence" value="ECO:0007669"/>
    <property type="project" value="TreeGrafter"/>
</dbReference>
<dbReference type="PANTHER" id="PTHR47019">
    <property type="entry name" value="LIPID II FLIPPASE MURJ"/>
    <property type="match status" value="1"/>
</dbReference>
<evidence type="ECO:0000256" key="4">
    <source>
        <dbReference type="ARBA" id="ARBA00022960"/>
    </source>
</evidence>
<dbReference type="GO" id="GO:0015648">
    <property type="term" value="F:lipid-linked peptidoglycan transporter activity"/>
    <property type="evidence" value="ECO:0007669"/>
    <property type="project" value="UniProtKB-UniRule"/>
</dbReference>
<comment type="subcellular location">
    <subcellularLocation>
        <location evidence="10">Cell inner membrane</location>
        <topology evidence="10">Multi-pass membrane protein</topology>
    </subcellularLocation>
    <subcellularLocation>
        <location evidence="1">Cell membrane</location>
        <topology evidence="1">Multi-pass membrane protein</topology>
    </subcellularLocation>
</comment>
<accession>A0A1C2FZE4</accession>
<evidence type="ECO:0000256" key="1">
    <source>
        <dbReference type="ARBA" id="ARBA00004651"/>
    </source>
</evidence>
<keyword evidence="4 10" id="KW-0133">Cell shape</keyword>
<keyword evidence="10 11" id="KW-0813">Transport</keyword>
<keyword evidence="7 10" id="KW-0472">Membrane</keyword>
<keyword evidence="13" id="KW-1185">Reference proteome</keyword>
<dbReference type="NCBIfam" id="TIGR01695">
    <property type="entry name" value="murJ_mviN"/>
    <property type="match status" value="1"/>
</dbReference>
<evidence type="ECO:0000256" key="2">
    <source>
        <dbReference type="ARBA" id="ARBA00022475"/>
    </source>
</evidence>
<evidence type="ECO:0000313" key="13">
    <source>
        <dbReference type="Proteomes" id="UP000253250"/>
    </source>
</evidence>
<keyword evidence="6 10" id="KW-1133">Transmembrane helix</keyword>
<dbReference type="Pfam" id="PF03023">
    <property type="entry name" value="MurJ"/>
    <property type="match status" value="1"/>
</dbReference>
<dbReference type="GO" id="GO:0008360">
    <property type="term" value="P:regulation of cell shape"/>
    <property type="evidence" value="ECO:0007669"/>
    <property type="project" value="UniProtKB-UniRule"/>
</dbReference>
<evidence type="ECO:0000256" key="11">
    <source>
        <dbReference type="PIRNR" id="PIRNR002869"/>
    </source>
</evidence>
<evidence type="ECO:0000256" key="5">
    <source>
        <dbReference type="ARBA" id="ARBA00022984"/>
    </source>
</evidence>
<feature type="transmembrane region" description="Helical" evidence="10">
    <location>
        <begin position="176"/>
        <end position="199"/>
    </location>
</feature>
<evidence type="ECO:0000256" key="3">
    <source>
        <dbReference type="ARBA" id="ARBA00022692"/>
    </source>
</evidence>
<gene>
    <name evidence="12" type="primary">mviN</name>
    <name evidence="10" type="synonym">murJ</name>
    <name evidence="12" type="ORF">C4900_11200</name>
</gene>
<keyword evidence="10" id="KW-0997">Cell inner membrane</keyword>
<dbReference type="CDD" id="cd13123">
    <property type="entry name" value="MATE_MurJ_like"/>
    <property type="match status" value="1"/>
</dbReference>